<dbReference type="PRINTS" id="PR00119">
    <property type="entry name" value="CATATPASE"/>
</dbReference>
<dbReference type="InterPro" id="IPR004014">
    <property type="entry name" value="ATPase_P-typ_cation-transptr_N"/>
</dbReference>
<dbReference type="Proteomes" id="UP000799767">
    <property type="component" value="Unassembled WGS sequence"/>
</dbReference>
<organism evidence="12 13">
    <name type="scientific">Neohortaea acidophila</name>
    <dbReference type="NCBI Taxonomy" id="245834"/>
    <lineage>
        <taxon>Eukaryota</taxon>
        <taxon>Fungi</taxon>
        <taxon>Dikarya</taxon>
        <taxon>Ascomycota</taxon>
        <taxon>Pezizomycotina</taxon>
        <taxon>Dothideomycetes</taxon>
        <taxon>Dothideomycetidae</taxon>
        <taxon>Mycosphaerellales</taxon>
        <taxon>Teratosphaeriaceae</taxon>
        <taxon>Neohortaea</taxon>
    </lineage>
</organism>
<dbReference type="SMART" id="SM00831">
    <property type="entry name" value="Cation_ATPase_N"/>
    <property type="match status" value="1"/>
</dbReference>
<evidence type="ECO:0000256" key="6">
    <source>
        <dbReference type="ARBA" id="ARBA00022989"/>
    </source>
</evidence>
<dbReference type="Pfam" id="PF00122">
    <property type="entry name" value="E1-E2_ATPase"/>
    <property type="match status" value="1"/>
</dbReference>
<evidence type="ECO:0000256" key="8">
    <source>
        <dbReference type="ARBA" id="ARBA00038148"/>
    </source>
</evidence>
<proteinExistence type="inferred from homology"/>
<evidence type="ECO:0000256" key="5">
    <source>
        <dbReference type="ARBA" id="ARBA00022967"/>
    </source>
</evidence>
<dbReference type="SFLD" id="SFLDG00002">
    <property type="entry name" value="C1.7:_P-type_atpase_like"/>
    <property type="match status" value="1"/>
</dbReference>
<keyword evidence="4" id="KW-0067">ATP-binding</keyword>
<feature type="transmembrane region" description="Helical" evidence="10">
    <location>
        <begin position="335"/>
        <end position="355"/>
    </location>
</feature>
<dbReference type="InterPro" id="IPR023298">
    <property type="entry name" value="ATPase_P-typ_TM_dom_sf"/>
</dbReference>
<accession>A0A6A6Q424</accession>
<dbReference type="InterPro" id="IPR059000">
    <property type="entry name" value="ATPase_P-type_domA"/>
</dbReference>
<sequence>MSTTPSLPLYHTPSAQSPSSYLQTPGKEDATPKNHKRGSSRVRIPGQQSITAAHATLTLDQVAERHATSLSDGLDPSDANARLHVQGTNELPHEEPEPLWLRFVKQFKETLIILLLASALISAVMGNLSDAMSITIAVLIVVTVAFVQEYRSEKSLEALNQLVPHSAHVIRGGKGGQGNGSAKGPGKSELAVAEKASTTISATQLVTGDLVLIHTGDRVPADIRITRAVDLGIDESNLTGENEAVEKTADTLSISDSAGMNGHLYGSPTPVTQLRINEQANIAFMGTLVRSGYGQGIVIGTGGNTEFGAISASLQEIESPRTPLQLSMDRLGKELSYMSFGVIGLIMLVGLYRGMQFLELFQIGVSLAVAAIPEGLPIIVTVTLALGVLRMSKRNAIVRRLPSVETLGSVNVVCSDKTGTLTKNHLTAISMWGFGNEGGPQDVSKVRTDSPNGAVTQAILRAANIANNAMLNTHSHGGITAASAAVLDSTRAGHQTDSLATAKSRWSGQPTDVALLDLLDVFGEEDAREHVGARKHEMPFSSERKWMGVTIEGQNGAPNTAYVKGAIERVIERCDTYLTSSGGEVVLDDKRRQEVDSAARTMASTGLRVLAFASGAPRSDRSRALGSHNRTASPAKVSNRAPASAHAAHEESYNGLCLVGLVGMSDPPRPGVERSIRRLMAGGVKVIMITGDAEMTAVAIAKKLGMPVNLSSAIGSPVIRGDQLEHMSEAELADAMSRVSIFARASPEHKLKIIAALQSRGDVVAMTGDGVNDAPALKKADIGISMGKLGTDVAKEAADMILTDDDFSTILSAIEEGKGIFYNIQNFLTFQLSTSAAALGLVMFSSLGGWRNPLNAMQILWINILMDGPPAQSLGVEPVDPALLTEPPRSRTARVLTPRLIRRVLQSASIILVGTLFTYVSNLSAEDMLAHSVSSRDTTLTFTQFVLFDMFNALTCRSASKSVLRGEVGLTGKNSNKMFNFAVAGSLVGQLLVIYFPPLQRVFQTEALGFFDLLRLICMASMVLWVDEGRKWWERRRGHAGLGGYAGRRV</sequence>
<keyword evidence="6 10" id="KW-1133">Transmembrane helix</keyword>
<dbReference type="GO" id="GO:0016020">
    <property type="term" value="C:membrane"/>
    <property type="evidence" value="ECO:0007669"/>
    <property type="project" value="UniProtKB-SubCell"/>
</dbReference>
<dbReference type="InterPro" id="IPR036412">
    <property type="entry name" value="HAD-like_sf"/>
</dbReference>
<evidence type="ECO:0000256" key="7">
    <source>
        <dbReference type="ARBA" id="ARBA00023136"/>
    </source>
</evidence>
<dbReference type="SUPFAM" id="SSF81653">
    <property type="entry name" value="Calcium ATPase, transduction domain A"/>
    <property type="match status" value="1"/>
</dbReference>
<feature type="region of interest" description="Disordered" evidence="9">
    <location>
        <begin position="1"/>
        <end position="41"/>
    </location>
</feature>
<evidence type="ECO:0000259" key="11">
    <source>
        <dbReference type="SMART" id="SM00831"/>
    </source>
</evidence>
<dbReference type="Gene3D" id="3.40.50.1000">
    <property type="entry name" value="HAD superfamily/HAD-like"/>
    <property type="match status" value="1"/>
</dbReference>
<dbReference type="EMBL" id="MU001631">
    <property type="protein sequence ID" value="KAF2487208.1"/>
    <property type="molecule type" value="Genomic_DNA"/>
</dbReference>
<reference evidence="12" key="1">
    <citation type="journal article" date="2020" name="Stud. Mycol.">
        <title>101 Dothideomycetes genomes: a test case for predicting lifestyles and emergence of pathogens.</title>
        <authorList>
            <person name="Haridas S."/>
            <person name="Albert R."/>
            <person name="Binder M."/>
            <person name="Bloem J."/>
            <person name="Labutti K."/>
            <person name="Salamov A."/>
            <person name="Andreopoulos B."/>
            <person name="Baker S."/>
            <person name="Barry K."/>
            <person name="Bills G."/>
            <person name="Bluhm B."/>
            <person name="Cannon C."/>
            <person name="Castanera R."/>
            <person name="Culley D."/>
            <person name="Daum C."/>
            <person name="Ezra D."/>
            <person name="Gonzalez J."/>
            <person name="Henrissat B."/>
            <person name="Kuo A."/>
            <person name="Liang C."/>
            <person name="Lipzen A."/>
            <person name="Lutzoni F."/>
            <person name="Magnuson J."/>
            <person name="Mondo S."/>
            <person name="Nolan M."/>
            <person name="Ohm R."/>
            <person name="Pangilinan J."/>
            <person name="Park H.-J."/>
            <person name="Ramirez L."/>
            <person name="Alfaro M."/>
            <person name="Sun H."/>
            <person name="Tritt A."/>
            <person name="Yoshinaga Y."/>
            <person name="Zwiers L.-H."/>
            <person name="Turgeon B."/>
            <person name="Goodwin S."/>
            <person name="Spatafora J."/>
            <person name="Crous P."/>
            <person name="Grigoriev I."/>
        </authorList>
    </citation>
    <scope>NUCLEOTIDE SEQUENCE</scope>
    <source>
        <strain evidence="12">CBS 113389</strain>
    </source>
</reference>
<gene>
    <name evidence="12" type="ORF">BDY17DRAFT_314386</name>
</gene>
<comment type="subcellular location">
    <subcellularLocation>
        <location evidence="1">Membrane</location>
        <topology evidence="1">Multi-pass membrane protein</topology>
    </subcellularLocation>
</comment>
<evidence type="ECO:0000256" key="3">
    <source>
        <dbReference type="ARBA" id="ARBA00022741"/>
    </source>
</evidence>
<dbReference type="Pfam" id="PF13246">
    <property type="entry name" value="Cation_ATPase"/>
    <property type="match status" value="1"/>
</dbReference>
<dbReference type="InterPro" id="IPR023214">
    <property type="entry name" value="HAD_sf"/>
</dbReference>
<feature type="domain" description="Cation-transporting P-type ATPase N-terminal" evidence="11">
    <location>
        <begin position="53"/>
        <end position="127"/>
    </location>
</feature>
<dbReference type="GeneID" id="54476815"/>
<dbReference type="FunFam" id="3.40.50.1000:FF:000028">
    <property type="entry name" value="Calcium-transporting P-type ATPase, putative"/>
    <property type="match status" value="1"/>
</dbReference>
<dbReference type="SFLD" id="SFLDF00027">
    <property type="entry name" value="p-type_atpase"/>
    <property type="match status" value="1"/>
</dbReference>
<dbReference type="PANTHER" id="PTHR42861">
    <property type="entry name" value="CALCIUM-TRANSPORTING ATPASE"/>
    <property type="match status" value="1"/>
</dbReference>
<dbReference type="Gene3D" id="3.40.1110.10">
    <property type="entry name" value="Calcium-transporting ATPase, cytoplasmic domain N"/>
    <property type="match status" value="1"/>
</dbReference>
<dbReference type="InterPro" id="IPR044492">
    <property type="entry name" value="P_typ_ATPase_HD_dom"/>
</dbReference>
<dbReference type="InterPro" id="IPR008250">
    <property type="entry name" value="ATPase_P-typ_transduc_dom_A_sf"/>
</dbReference>
<dbReference type="InterPro" id="IPR006068">
    <property type="entry name" value="ATPase_P-typ_cation-transptr_C"/>
</dbReference>
<dbReference type="InterPro" id="IPR023299">
    <property type="entry name" value="ATPase_P-typ_cyto_dom_N"/>
</dbReference>
<evidence type="ECO:0000256" key="1">
    <source>
        <dbReference type="ARBA" id="ARBA00004141"/>
    </source>
</evidence>
<keyword evidence="5" id="KW-1278">Translocase</keyword>
<dbReference type="Gene3D" id="2.70.150.10">
    <property type="entry name" value="Calcium-transporting ATPase, cytoplasmic transduction domain A"/>
    <property type="match status" value="1"/>
</dbReference>
<dbReference type="InterPro" id="IPR018303">
    <property type="entry name" value="ATPase_P-typ_P_site"/>
</dbReference>
<name>A0A6A6Q424_9PEZI</name>
<dbReference type="GO" id="GO:0006816">
    <property type="term" value="P:calcium ion transport"/>
    <property type="evidence" value="ECO:0007669"/>
    <property type="project" value="UniProtKB-ARBA"/>
</dbReference>
<feature type="transmembrane region" description="Helical" evidence="10">
    <location>
        <begin position="107"/>
        <end position="125"/>
    </location>
</feature>
<dbReference type="InterPro" id="IPR001757">
    <property type="entry name" value="P_typ_ATPase"/>
</dbReference>
<evidence type="ECO:0000313" key="13">
    <source>
        <dbReference type="Proteomes" id="UP000799767"/>
    </source>
</evidence>
<dbReference type="GO" id="GO:0016887">
    <property type="term" value="F:ATP hydrolysis activity"/>
    <property type="evidence" value="ECO:0007669"/>
    <property type="project" value="InterPro"/>
</dbReference>
<comment type="similarity">
    <text evidence="8">Belongs to the cation transport ATPase (P-type) (TC 3.A.3) family.</text>
</comment>
<dbReference type="Pfam" id="PF00689">
    <property type="entry name" value="Cation_ATPase_C"/>
    <property type="match status" value="1"/>
</dbReference>
<feature type="transmembrane region" description="Helical" evidence="10">
    <location>
        <begin position="361"/>
        <end position="389"/>
    </location>
</feature>
<dbReference type="OrthoDB" id="3352408at2759"/>
<keyword evidence="13" id="KW-1185">Reference proteome</keyword>
<evidence type="ECO:0000256" key="2">
    <source>
        <dbReference type="ARBA" id="ARBA00022692"/>
    </source>
</evidence>
<dbReference type="SUPFAM" id="SSF56784">
    <property type="entry name" value="HAD-like"/>
    <property type="match status" value="1"/>
</dbReference>
<keyword evidence="3" id="KW-0547">Nucleotide-binding</keyword>
<dbReference type="SUPFAM" id="SSF81660">
    <property type="entry name" value="Metal cation-transporting ATPase, ATP-binding domain N"/>
    <property type="match status" value="1"/>
</dbReference>
<evidence type="ECO:0000256" key="9">
    <source>
        <dbReference type="SAM" id="MobiDB-lite"/>
    </source>
</evidence>
<evidence type="ECO:0000256" key="10">
    <source>
        <dbReference type="SAM" id="Phobius"/>
    </source>
</evidence>
<dbReference type="GO" id="GO:0005524">
    <property type="term" value="F:ATP binding"/>
    <property type="evidence" value="ECO:0007669"/>
    <property type="project" value="UniProtKB-KW"/>
</dbReference>
<feature type="compositionally biased region" description="Polar residues" evidence="9">
    <location>
        <begin position="13"/>
        <end position="23"/>
    </location>
</feature>
<dbReference type="AlphaFoldDB" id="A0A6A6Q424"/>
<dbReference type="PROSITE" id="PS00154">
    <property type="entry name" value="ATPASE_E1_E2"/>
    <property type="match status" value="1"/>
</dbReference>
<dbReference type="RefSeq" id="XP_033593777.1">
    <property type="nucleotide sequence ID" value="XM_033735813.1"/>
</dbReference>
<dbReference type="Gene3D" id="1.20.1110.10">
    <property type="entry name" value="Calcium-transporting ATPase, transmembrane domain"/>
    <property type="match status" value="1"/>
</dbReference>
<evidence type="ECO:0000313" key="12">
    <source>
        <dbReference type="EMBL" id="KAF2487208.1"/>
    </source>
</evidence>
<feature type="transmembrane region" description="Helical" evidence="10">
    <location>
        <begin position="978"/>
        <end position="996"/>
    </location>
</feature>
<protein>
    <submittedName>
        <fullName evidence="12">Calcium transporter ATPase</fullName>
    </submittedName>
</protein>
<dbReference type="SFLD" id="SFLDS00003">
    <property type="entry name" value="Haloacid_Dehalogenase"/>
    <property type="match status" value="1"/>
</dbReference>
<dbReference type="NCBIfam" id="TIGR01494">
    <property type="entry name" value="ATPase_P-type"/>
    <property type="match status" value="2"/>
</dbReference>
<keyword evidence="7 10" id="KW-0472">Membrane</keyword>
<dbReference type="SUPFAM" id="SSF81665">
    <property type="entry name" value="Calcium ATPase, transmembrane domain M"/>
    <property type="match status" value="1"/>
</dbReference>
<feature type="transmembrane region" description="Helical" evidence="10">
    <location>
        <begin position="1008"/>
        <end position="1026"/>
    </location>
</feature>
<evidence type="ECO:0000256" key="4">
    <source>
        <dbReference type="ARBA" id="ARBA00022840"/>
    </source>
</evidence>
<keyword evidence="2 10" id="KW-0812">Transmembrane</keyword>
<feature type="region of interest" description="Disordered" evidence="9">
    <location>
        <begin position="618"/>
        <end position="645"/>
    </location>
</feature>
<dbReference type="Pfam" id="PF00690">
    <property type="entry name" value="Cation_ATPase_N"/>
    <property type="match status" value="1"/>
</dbReference>